<dbReference type="InterPro" id="IPR051126">
    <property type="entry name" value="Thiosulfate_sulfurtransferase"/>
</dbReference>
<feature type="domain" description="Rhodanese" evidence="3">
    <location>
        <begin position="45"/>
        <end position="154"/>
    </location>
</feature>
<accession>A0A9J6PEX5</accession>
<proteinExistence type="predicted"/>
<sequence>MRPIFTSLIAGAALAATTLTGALAETRFGPLLTPAELAAAQDTLNPLVLDIRAGEGGYDAGHIPGAVSAPYGKFRGPAENPGQLLSEEALTGLLRSLGVTADRPVVVVHQGKDETDFGAAARVYWTLKSSGVSQLAILNGGVNAWTADGRGLSTEATQPVPSDITVSFSTEWLATRDEVKAVVDGKTQATLIDARPEAFYKGETQHKAAKQPGTLPHAQIFTHSNWFASGPAIVDPAAAGALAANAGLKGDETLVSFCNTGHWAATNWFALSELAGIEGVKLYPESLVGWSNAGLPMDNVPGRFTHLWSTVKSWF</sequence>
<dbReference type="Gene3D" id="3.40.250.10">
    <property type="entry name" value="Rhodanese-like domain"/>
    <property type="match status" value="2"/>
</dbReference>
<dbReference type="PROSITE" id="PS50206">
    <property type="entry name" value="RHODANESE_3"/>
    <property type="match status" value="2"/>
</dbReference>
<dbReference type="EMBL" id="JAMZFT010000002">
    <property type="protein sequence ID" value="MCP1336376.1"/>
    <property type="molecule type" value="Genomic_DNA"/>
</dbReference>
<reference evidence="4" key="1">
    <citation type="submission" date="2022-06" db="EMBL/GenBank/DDBJ databases">
        <title>Isolation and Genomics of Futiania mangrovii gen. nov., sp. nov., a Rare and Metabolically-versatile member in the Class Alphaproteobacteria.</title>
        <authorList>
            <person name="Liu L."/>
            <person name="Huang W.-C."/>
            <person name="Pan J."/>
            <person name="Li J."/>
            <person name="Huang Y."/>
            <person name="Du H."/>
            <person name="Liu Y."/>
            <person name="Li M."/>
        </authorList>
    </citation>
    <scope>NUCLEOTIDE SEQUENCE</scope>
    <source>
        <strain evidence="4">FT118</strain>
    </source>
</reference>
<dbReference type="InterPro" id="IPR001763">
    <property type="entry name" value="Rhodanese-like_dom"/>
</dbReference>
<comment type="caution">
    <text evidence="4">The sequence shown here is derived from an EMBL/GenBank/DDBJ whole genome shotgun (WGS) entry which is preliminary data.</text>
</comment>
<dbReference type="SUPFAM" id="SSF52821">
    <property type="entry name" value="Rhodanese/Cell cycle control phosphatase"/>
    <property type="match status" value="2"/>
</dbReference>
<dbReference type="Pfam" id="PF00581">
    <property type="entry name" value="Rhodanese"/>
    <property type="match status" value="2"/>
</dbReference>
<dbReference type="AlphaFoldDB" id="A0A9J6PEX5"/>
<feature type="chain" id="PRO_5039917480" evidence="2">
    <location>
        <begin position="25"/>
        <end position="315"/>
    </location>
</feature>
<organism evidence="4 5">
    <name type="scientific">Futiania mangrovi</name>
    <dbReference type="NCBI Taxonomy" id="2959716"/>
    <lineage>
        <taxon>Bacteria</taxon>
        <taxon>Pseudomonadati</taxon>
        <taxon>Pseudomonadota</taxon>
        <taxon>Alphaproteobacteria</taxon>
        <taxon>Futianiales</taxon>
        <taxon>Futianiaceae</taxon>
        <taxon>Futiania</taxon>
    </lineage>
</organism>
<evidence type="ECO:0000313" key="4">
    <source>
        <dbReference type="EMBL" id="MCP1336376.1"/>
    </source>
</evidence>
<dbReference type="PANTHER" id="PTHR43855">
    <property type="entry name" value="THIOSULFATE SULFURTRANSFERASE"/>
    <property type="match status" value="1"/>
</dbReference>
<dbReference type="PANTHER" id="PTHR43855:SF1">
    <property type="entry name" value="THIOSULFATE SULFURTRANSFERASE"/>
    <property type="match status" value="1"/>
</dbReference>
<feature type="signal peptide" evidence="2">
    <location>
        <begin position="1"/>
        <end position="24"/>
    </location>
</feature>
<evidence type="ECO:0000259" key="3">
    <source>
        <dbReference type="PROSITE" id="PS50206"/>
    </source>
</evidence>
<keyword evidence="5" id="KW-1185">Reference proteome</keyword>
<dbReference type="SMART" id="SM00450">
    <property type="entry name" value="RHOD"/>
    <property type="match status" value="2"/>
</dbReference>
<name>A0A9J6PEX5_9PROT</name>
<feature type="domain" description="Rhodanese" evidence="3">
    <location>
        <begin position="185"/>
        <end position="299"/>
    </location>
</feature>
<keyword evidence="1" id="KW-0677">Repeat</keyword>
<dbReference type="InterPro" id="IPR036873">
    <property type="entry name" value="Rhodanese-like_dom_sf"/>
</dbReference>
<evidence type="ECO:0000313" key="5">
    <source>
        <dbReference type="Proteomes" id="UP001055804"/>
    </source>
</evidence>
<evidence type="ECO:0000256" key="1">
    <source>
        <dbReference type="ARBA" id="ARBA00022737"/>
    </source>
</evidence>
<dbReference type="RefSeq" id="WP_269332337.1">
    <property type="nucleotide sequence ID" value="NZ_JAMZFT010000002.1"/>
</dbReference>
<protein>
    <submittedName>
        <fullName evidence="4">Rhodanese-like domain-containing protein</fullName>
    </submittedName>
</protein>
<keyword evidence="2" id="KW-0732">Signal</keyword>
<dbReference type="CDD" id="cd01448">
    <property type="entry name" value="TST_Repeat_1"/>
    <property type="match status" value="1"/>
</dbReference>
<dbReference type="Proteomes" id="UP001055804">
    <property type="component" value="Unassembled WGS sequence"/>
</dbReference>
<evidence type="ECO:0000256" key="2">
    <source>
        <dbReference type="SAM" id="SignalP"/>
    </source>
</evidence>
<gene>
    <name evidence="4" type="ORF">NJQ99_08165</name>
</gene>